<organism evidence="2 3">
    <name type="scientific">Prevotella heparinolytica</name>
    <dbReference type="NCBI Taxonomy" id="28113"/>
    <lineage>
        <taxon>Bacteria</taxon>
        <taxon>Pseudomonadati</taxon>
        <taxon>Bacteroidota</taxon>
        <taxon>Bacteroidia</taxon>
        <taxon>Bacteroidales</taxon>
        <taxon>Bacteroidaceae</taxon>
        <taxon>Bacteroides</taxon>
    </lineage>
</organism>
<feature type="signal peptide" evidence="1">
    <location>
        <begin position="1"/>
        <end position="19"/>
    </location>
</feature>
<proteinExistence type="predicted"/>
<feature type="chain" id="PRO_5020371821" evidence="1">
    <location>
        <begin position="20"/>
        <end position="58"/>
    </location>
</feature>
<keyword evidence="1" id="KW-0732">Signal</keyword>
<comment type="caution">
    <text evidence="2">The sequence shown here is derived from an EMBL/GenBank/DDBJ whole genome shotgun (WGS) entry which is preliminary data.</text>
</comment>
<feature type="non-terminal residue" evidence="2">
    <location>
        <position position="58"/>
    </location>
</feature>
<dbReference type="EMBL" id="SLXB01000039">
    <property type="protein sequence ID" value="TCO86886.1"/>
    <property type="molecule type" value="Genomic_DNA"/>
</dbReference>
<reference evidence="2 3" key="1">
    <citation type="submission" date="2019-03" db="EMBL/GenBank/DDBJ databases">
        <title>Genomic Encyclopedia of Type Strains, Phase IV (KMG-IV): sequencing the most valuable type-strain genomes for metagenomic binning, comparative biology and taxonomic classification.</title>
        <authorList>
            <person name="Goeker M."/>
        </authorList>
    </citation>
    <scope>NUCLEOTIDE SEQUENCE [LARGE SCALE GENOMIC DNA]</scope>
    <source>
        <strain evidence="2 3">DSM 23917</strain>
    </source>
</reference>
<evidence type="ECO:0000313" key="3">
    <source>
        <dbReference type="Proteomes" id="UP000295600"/>
    </source>
</evidence>
<evidence type="ECO:0000313" key="2">
    <source>
        <dbReference type="EMBL" id="TCO86886.1"/>
    </source>
</evidence>
<accession>A0A4R2LLZ1</accession>
<name>A0A4R2LLZ1_9BACE</name>
<sequence length="58" mass="6528">MKKTVFNFLFLLLGASLYAQQGFDKFTAKNPDKTFIGAIMQAESINEDTHRFIDVALA</sequence>
<dbReference type="Proteomes" id="UP000295600">
    <property type="component" value="Unassembled WGS sequence"/>
</dbReference>
<dbReference type="AlphaFoldDB" id="A0A4R2LLZ1"/>
<evidence type="ECO:0000256" key="1">
    <source>
        <dbReference type="SAM" id="SignalP"/>
    </source>
</evidence>
<gene>
    <name evidence="2" type="ORF">EV202_13917</name>
</gene>
<protein>
    <submittedName>
        <fullName evidence="2">Uncharacterized protein</fullName>
    </submittedName>
</protein>